<dbReference type="EMBL" id="RRYP01016602">
    <property type="protein sequence ID" value="TNV74842.1"/>
    <property type="molecule type" value="Genomic_DNA"/>
</dbReference>
<organism evidence="1 2">
    <name type="scientific">Halteria grandinella</name>
    <dbReference type="NCBI Taxonomy" id="5974"/>
    <lineage>
        <taxon>Eukaryota</taxon>
        <taxon>Sar</taxon>
        <taxon>Alveolata</taxon>
        <taxon>Ciliophora</taxon>
        <taxon>Intramacronucleata</taxon>
        <taxon>Spirotrichea</taxon>
        <taxon>Stichotrichia</taxon>
        <taxon>Sporadotrichida</taxon>
        <taxon>Halteriidae</taxon>
        <taxon>Halteria</taxon>
    </lineage>
</organism>
<evidence type="ECO:0000313" key="2">
    <source>
        <dbReference type="Proteomes" id="UP000785679"/>
    </source>
</evidence>
<reference evidence="1" key="1">
    <citation type="submission" date="2019-06" db="EMBL/GenBank/DDBJ databases">
        <authorList>
            <person name="Zheng W."/>
        </authorList>
    </citation>
    <scope>NUCLEOTIDE SEQUENCE</scope>
    <source>
        <strain evidence="1">QDHG01</strain>
    </source>
</reference>
<evidence type="ECO:0000313" key="1">
    <source>
        <dbReference type="EMBL" id="TNV74842.1"/>
    </source>
</evidence>
<dbReference type="AlphaFoldDB" id="A0A8J8NGD6"/>
<sequence length="207" mass="24542">MMLFHCISMNFMLTSQIIFHLLRFLLKLLLVLKHLLLQNFELHSDILNFFLIISPQSLILDYQCFNFSVLNVQKSFQFLNLIIHDFHLSKILIFDIIKLPLIQYIQFLSQIIHFNLIVSFLLLHPYPKQIIFLKQFTLHKFSLFKNLCQLLLQFKELLVSNICIFSNLSQLVLQQINLCQVAVSLLFILNYFNQIILEKFVFVASTS</sequence>
<accession>A0A8J8NGD6</accession>
<gene>
    <name evidence="1" type="ORF">FGO68_gene7878</name>
</gene>
<protein>
    <submittedName>
        <fullName evidence="1">Uncharacterized protein</fullName>
    </submittedName>
</protein>
<keyword evidence="2" id="KW-1185">Reference proteome</keyword>
<name>A0A8J8NGD6_HALGN</name>
<proteinExistence type="predicted"/>
<dbReference type="Proteomes" id="UP000785679">
    <property type="component" value="Unassembled WGS sequence"/>
</dbReference>
<comment type="caution">
    <text evidence="1">The sequence shown here is derived from an EMBL/GenBank/DDBJ whole genome shotgun (WGS) entry which is preliminary data.</text>
</comment>